<dbReference type="eggNOG" id="COG0451">
    <property type="taxonomic scope" value="Bacteria"/>
</dbReference>
<accession>A0A0R1SLT1</accession>
<protein>
    <submittedName>
        <fullName evidence="4">NAD-dependent epimerase dehydratase</fullName>
    </submittedName>
</protein>
<evidence type="ECO:0000313" key="5">
    <source>
        <dbReference type="Proteomes" id="UP000051647"/>
    </source>
</evidence>
<comment type="similarity">
    <text evidence="2">Belongs to the NAD(P)-dependent epimerase/dehydratase family. Dihydroflavonol-4-reductase subfamily.</text>
</comment>
<feature type="domain" description="NAD-dependent epimerase/dehydratase" evidence="3">
    <location>
        <begin position="8"/>
        <end position="231"/>
    </location>
</feature>
<dbReference type="SUPFAM" id="SSF51735">
    <property type="entry name" value="NAD(P)-binding Rossmann-fold domains"/>
    <property type="match status" value="1"/>
</dbReference>
<dbReference type="InterPro" id="IPR050425">
    <property type="entry name" value="NAD(P)_dehydrat-like"/>
</dbReference>
<evidence type="ECO:0000256" key="2">
    <source>
        <dbReference type="ARBA" id="ARBA00023445"/>
    </source>
</evidence>
<evidence type="ECO:0000259" key="3">
    <source>
        <dbReference type="Pfam" id="PF01370"/>
    </source>
</evidence>
<dbReference type="RefSeq" id="WP_081483547.1">
    <property type="nucleotide sequence ID" value="NZ_AZFA01000009.1"/>
</dbReference>
<dbReference type="InterPro" id="IPR036291">
    <property type="entry name" value="NAD(P)-bd_dom_sf"/>
</dbReference>
<keyword evidence="1" id="KW-0560">Oxidoreductase</keyword>
<reference evidence="4 5" key="1">
    <citation type="journal article" date="2015" name="Genome Announc.">
        <title>Expanding the biotechnology potential of lactobacilli through comparative genomics of 213 strains and associated genera.</title>
        <authorList>
            <person name="Sun Z."/>
            <person name="Harris H.M."/>
            <person name="McCann A."/>
            <person name="Guo C."/>
            <person name="Argimon S."/>
            <person name="Zhang W."/>
            <person name="Yang X."/>
            <person name="Jeffery I.B."/>
            <person name="Cooney J.C."/>
            <person name="Kagawa T.F."/>
            <person name="Liu W."/>
            <person name="Song Y."/>
            <person name="Salvetti E."/>
            <person name="Wrobel A."/>
            <person name="Rasinkangas P."/>
            <person name="Parkhill J."/>
            <person name="Rea M.C."/>
            <person name="O'Sullivan O."/>
            <person name="Ritari J."/>
            <person name="Douillard F.P."/>
            <person name="Paul Ross R."/>
            <person name="Yang R."/>
            <person name="Briner A.E."/>
            <person name="Felis G.E."/>
            <person name="de Vos W.M."/>
            <person name="Barrangou R."/>
            <person name="Klaenhammer T.R."/>
            <person name="Caufield P.W."/>
            <person name="Cui Y."/>
            <person name="Zhang H."/>
            <person name="O'Toole P.W."/>
        </authorList>
    </citation>
    <scope>NUCLEOTIDE SEQUENCE [LARGE SCALE GENOMIC DNA]</scope>
    <source>
        <strain evidence="4 5">DSM 14857</strain>
    </source>
</reference>
<evidence type="ECO:0000256" key="1">
    <source>
        <dbReference type="ARBA" id="ARBA00023002"/>
    </source>
</evidence>
<keyword evidence="5" id="KW-1185">Reference proteome</keyword>
<organism evidence="4 5">
    <name type="scientific">Companilactobacillus versmoldensis DSM 14857 = KCTC 3814</name>
    <dbReference type="NCBI Taxonomy" id="1423815"/>
    <lineage>
        <taxon>Bacteria</taxon>
        <taxon>Bacillati</taxon>
        <taxon>Bacillota</taxon>
        <taxon>Bacilli</taxon>
        <taxon>Lactobacillales</taxon>
        <taxon>Lactobacillaceae</taxon>
        <taxon>Companilactobacillus</taxon>
    </lineage>
</organism>
<dbReference type="STRING" id="1423815.FC27_GL002278"/>
<comment type="caution">
    <text evidence="4">The sequence shown here is derived from an EMBL/GenBank/DDBJ whole genome shotgun (WGS) entry which is preliminary data.</text>
</comment>
<dbReference type="GO" id="GO:0016616">
    <property type="term" value="F:oxidoreductase activity, acting on the CH-OH group of donors, NAD or NADP as acceptor"/>
    <property type="evidence" value="ECO:0007669"/>
    <property type="project" value="TreeGrafter"/>
</dbReference>
<dbReference type="Gene3D" id="3.40.50.720">
    <property type="entry name" value="NAD(P)-binding Rossmann-like Domain"/>
    <property type="match status" value="1"/>
</dbReference>
<sequence>MMNKDDKVVVLGATGYMGSWLIQDLFDAGYTNVYGTFNNPEKAQALQSDFAKLHLVQIDVLNDNAKLIELMKDTRWLFNDTAAFSGQEKTTDDYIVTKTIMVNNVMQAVKQAGTVRKIVHIGSVGTIGAGHYDPSVLEYDESDVSAMDPDNIWGIMKVAEEKTVTRWCKALDIDYVIVHPTNVIGPSKLAWNHDMIVAYLKNGQPLIESQMDSIDVRDVAQMQLDLMNNDQAKNIRILGTGFTLMFSDLVDDVNEHLDQKQIETLFGQMSAVISQKDALAVLKNVPDSKYYQENINRINNTLNIHTKYPEMYKYQFTNAKETIFAALDKMLENK</sequence>
<dbReference type="AlphaFoldDB" id="A0A0R1SLT1"/>
<evidence type="ECO:0000313" key="4">
    <source>
        <dbReference type="EMBL" id="KRL66952.1"/>
    </source>
</evidence>
<dbReference type="Pfam" id="PF01370">
    <property type="entry name" value="Epimerase"/>
    <property type="match status" value="1"/>
</dbReference>
<name>A0A0R1SLT1_9LACO</name>
<dbReference type="PATRIC" id="fig|1423815.3.peg.2336"/>
<dbReference type="PANTHER" id="PTHR10366:SF564">
    <property type="entry name" value="STEROL-4-ALPHA-CARBOXYLATE 3-DEHYDROGENASE, DECARBOXYLATING"/>
    <property type="match status" value="1"/>
</dbReference>
<dbReference type="InterPro" id="IPR001509">
    <property type="entry name" value="Epimerase_deHydtase"/>
</dbReference>
<dbReference type="OrthoDB" id="9778052at2"/>
<proteinExistence type="inferred from homology"/>
<gene>
    <name evidence="4" type="ORF">FC27_GL002278</name>
</gene>
<dbReference type="PANTHER" id="PTHR10366">
    <property type="entry name" value="NAD DEPENDENT EPIMERASE/DEHYDRATASE"/>
    <property type="match status" value="1"/>
</dbReference>
<dbReference type="Proteomes" id="UP000051647">
    <property type="component" value="Unassembled WGS sequence"/>
</dbReference>
<dbReference type="EMBL" id="AZFA01000009">
    <property type="protein sequence ID" value="KRL66952.1"/>
    <property type="molecule type" value="Genomic_DNA"/>
</dbReference>